<reference evidence="2" key="1">
    <citation type="submission" date="2020-01" db="EMBL/GenBank/DDBJ databases">
        <authorList>
            <person name="Meier V. D."/>
            <person name="Meier V D."/>
        </authorList>
    </citation>
    <scope>NUCLEOTIDE SEQUENCE</scope>
    <source>
        <strain evidence="2">HLG_WM_MAG_06</strain>
    </source>
</reference>
<proteinExistence type="predicted"/>
<sequence>MNKKQKITLFFILILIFILYLFWNNSKNKEPIKIEPIKIAPIVIKELNSEKSDYKNESSEAILAKLKIATQLSQENIVRSKEEEQNEVLMNLKQTIAQQKVSLNKKMLSEKESQTSIDKPKVVVKASIPKKIVSPKESKAIMHKPKVIAKASIPKKIVSPKESKTIMHKPKVITKAPTHQTVLVNKEVNALQEIALIQKRVNQEMLYQPVSITEHTLPKESKYAKKLSREEEVALYQSTYANSLEVVTVSENFEIEEVDNHLPDSHYFEPIETAKMTELNAPLAFVEKLGVVAVSNKYESNFSIPQKIELAQEGIVNISSASLETQELKKLDFVDSLGVVEVSQDFETTQADSYLNN</sequence>
<protein>
    <submittedName>
        <fullName evidence="2">Uncharacterized protein</fullName>
    </submittedName>
</protein>
<accession>A0A6S6TWX0</accession>
<feature type="transmembrane region" description="Helical" evidence="1">
    <location>
        <begin position="7"/>
        <end position="23"/>
    </location>
</feature>
<evidence type="ECO:0000313" key="2">
    <source>
        <dbReference type="EMBL" id="CAA6820783.1"/>
    </source>
</evidence>
<organism evidence="2">
    <name type="scientific">uncultured Sulfurovum sp</name>
    <dbReference type="NCBI Taxonomy" id="269237"/>
    <lineage>
        <taxon>Bacteria</taxon>
        <taxon>Pseudomonadati</taxon>
        <taxon>Campylobacterota</taxon>
        <taxon>Epsilonproteobacteria</taxon>
        <taxon>Campylobacterales</taxon>
        <taxon>Sulfurovaceae</taxon>
        <taxon>Sulfurovum</taxon>
        <taxon>environmental samples</taxon>
    </lineage>
</organism>
<dbReference type="AlphaFoldDB" id="A0A6S6TWX0"/>
<name>A0A6S6TWX0_9BACT</name>
<keyword evidence="1" id="KW-0812">Transmembrane</keyword>
<keyword evidence="1" id="KW-0472">Membrane</keyword>
<gene>
    <name evidence="2" type="ORF">HELGO_WM1532</name>
</gene>
<keyword evidence="1" id="KW-1133">Transmembrane helix</keyword>
<evidence type="ECO:0000256" key="1">
    <source>
        <dbReference type="SAM" id="Phobius"/>
    </source>
</evidence>
<dbReference type="EMBL" id="CACVAP010000093">
    <property type="protein sequence ID" value="CAA6820783.1"/>
    <property type="molecule type" value="Genomic_DNA"/>
</dbReference>